<dbReference type="EMBL" id="BAAANN010000005">
    <property type="protein sequence ID" value="GAA1947998.1"/>
    <property type="molecule type" value="Genomic_DNA"/>
</dbReference>
<accession>A0ABP5BNF1</accession>
<sequence>MDWDWVWFGIAVVLLGAYGGYQWRRKRRGRDARSEAAARLGWQYDSSDPALADRYSGEPFDQVANGRAVHHVFRGEHRDREATVFQLDFAAAGTGTGGAAYRVTTVGLPSPKPGVAVSRRGSSRVRGFGLGVREIGDPDFDAAFEVTAEDAAFARDLLMADVRAWLREDPRAGDTPFRIQGTEIITWRHGPVDPGDLHTDVDFLCDLLDRIPREVFA</sequence>
<name>A0ABP5BNF1_9PSEU</name>
<comment type="caution">
    <text evidence="2">The sequence shown here is derived from an EMBL/GenBank/DDBJ whole genome shotgun (WGS) entry which is preliminary data.</text>
</comment>
<keyword evidence="1" id="KW-0472">Membrane</keyword>
<dbReference type="Proteomes" id="UP001501116">
    <property type="component" value="Unassembled WGS sequence"/>
</dbReference>
<evidence type="ECO:0008006" key="4">
    <source>
        <dbReference type="Google" id="ProtNLM"/>
    </source>
</evidence>
<evidence type="ECO:0000313" key="2">
    <source>
        <dbReference type="EMBL" id="GAA1947998.1"/>
    </source>
</evidence>
<proteinExistence type="predicted"/>
<evidence type="ECO:0000256" key="1">
    <source>
        <dbReference type="SAM" id="Phobius"/>
    </source>
</evidence>
<keyword evidence="1" id="KW-0812">Transmembrane</keyword>
<evidence type="ECO:0000313" key="3">
    <source>
        <dbReference type="Proteomes" id="UP001501116"/>
    </source>
</evidence>
<protein>
    <recommendedName>
        <fullName evidence="4">Secreted protein</fullName>
    </recommendedName>
</protein>
<reference evidence="3" key="1">
    <citation type="journal article" date="2019" name="Int. J. Syst. Evol. Microbiol.">
        <title>The Global Catalogue of Microorganisms (GCM) 10K type strain sequencing project: providing services to taxonomists for standard genome sequencing and annotation.</title>
        <authorList>
            <consortium name="The Broad Institute Genomics Platform"/>
            <consortium name="The Broad Institute Genome Sequencing Center for Infectious Disease"/>
            <person name="Wu L."/>
            <person name="Ma J."/>
        </authorList>
    </citation>
    <scope>NUCLEOTIDE SEQUENCE [LARGE SCALE GENOMIC DNA]</scope>
    <source>
        <strain evidence="3">JCM 14545</strain>
    </source>
</reference>
<gene>
    <name evidence="2" type="ORF">GCM10009754_15300</name>
</gene>
<keyword evidence="1" id="KW-1133">Transmembrane helix</keyword>
<dbReference type="RefSeq" id="WP_344414994.1">
    <property type="nucleotide sequence ID" value="NZ_BAAANN010000005.1"/>
</dbReference>
<feature type="transmembrane region" description="Helical" evidence="1">
    <location>
        <begin position="6"/>
        <end position="23"/>
    </location>
</feature>
<keyword evidence="3" id="KW-1185">Reference proteome</keyword>
<organism evidence="2 3">
    <name type="scientific">Amycolatopsis minnesotensis</name>
    <dbReference type="NCBI Taxonomy" id="337894"/>
    <lineage>
        <taxon>Bacteria</taxon>
        <taxon>Bacillati</taxon>
        <taxon>Actinomycetota</taxon>
        <taxon>Actinomycetes</taxon>
        <taxon>Pseudonocardiales</taxon>
        <taxon>Pseudonocardiaceae</taxon>
        <taxon>Amycolatopsis</taxon>
    </lineage>
</organism>